<protein>
    <submittedName>
        <fullName evidence="2">Uncharacterized protein</fullName>
    </submittedName>
</protein>
<comment type="caution">
    <text evidence="2">The sequence shown here is derived from an EMBL/GenBank/DDBJ whole genome shotgun (WGS) entry which is preliminary data.</text>
</comment>
<feature type="compositionally biased region" description="Basic residues" evidence="1">
    <location>
        <begin position="128"/>
        <end position="141"/>
    </location>
</feature>
<sequence>MTNRVVHYVGVVVGHSDEEFEVRFMGCSKKSSNEFLFPDDDPICDGPPKDIVKCVLKSAQECWETCHPNKADQVNSCFIFGMPKTMYQAYSLNELYPRRCETQPWIESNNSEHHTEEVTPVTDQQGHSTRKTTTRAQRRGKIYSGNWEMPSTK</sequence>
<keyword evidence="3" id="KW-1185">Reference proteome</keyword>
<feature type="region of interest" description="Disordered" evidence="1">
    <location>
        <begin position="108"/>
        <end position="153"/>
    </location>
</feature>
<evidence type="ECO:0000256" key="1">
    <source>
        <dbReference type="SAM" id="MobiDB-lite"/>
    </source>
</evidence>
<reference evidence="2" key="1">
    <citation type="journal article" date="2023" name="Mol. Biol. Evol.">
        <title>Third-Generation Sequencing Reveals the Adaptive Role of the Epigenome in Three Deep-Sea Polychaetes.</title>
        <authorList>
            <person name="Perez M."/>
            <person name="Aroh O."/>
            <person name="Sun Y."/>
            <person name="Lan Y."/>
            <person name="Juniper S.K."/>
            <person name="Young C.R."/>
            <person name="Angers B."/>
            <person name="Qian P.Y."/>
        </authorList>
    </citation>
    <scope>NUCLEOTIDE SEQUENCE</scope>
    <source>
        <strain evidence="2">P08H-3</strain>
    </source>
</reference>
<name>A0AAD9K209_9ANNE</name>
<proteinExistence type="predicted"/>
<gene>
    <name evidence="2" type="ORF">LSH36_82g06008</name>
</gene>
<evidence type="ECO:0000313" key="2">
    <source>
        <dbReference type="EMBL" id="KAK2163304.1"/>
    </source>
</evidence>
<dbReference type="EMBL" id="JAODUP010000082">
    <property type="protein sequence ID" value="KAK2163304.1"/>
    <property type="molecule type" value="Genomic_DNA"/>
</dbReference>
<organism evidence="2 3">
    <name type="scientific">Paralvinella palmiformis</name>
    <dbReference type="NCBI Taxonomy" id="53620"/>
    <lineage>
        <taxon>Eukaryota</taxon>
        <taxon>Metazoa</taxon>
        <taxon>Spiralia</taxon>
        <taxon>Lophotrochozoa</taxon>
        <taxon>Annelida</taxon>
        <taxon>Polychaeta</taxon>
        <taxon>Sedentaria</taxon>
        <taxon>Canalipalpata</taxon>
        <taxon>Terebellida</taxon>
        <taxon>Terebelliformia</taxon>
        <taxon>Alvinellidae</taxon>
        <taxon>Paralvinella</taxon>
    </lineage>
</organism>
<dbReference type="Proteomes" id="UP001208570">
    <property type="component" value="Unassembled WGS sequence"/>
</dbReference>
<dbReference type="AlphaFoldDB" id="A0AAD9K209"/>
<accession>A0AAD9K209</accession>
<evidence type="ECO:0000313" key="3">
    <source>
        <dbReference type="Proteomes" id="UP001208570"/>
    </source>
</evidence>